<dbReference type="Proteomes" id="UP000235015">
    <property type="component" value="Unassembled WGS sequence"/>
</dbReference>
<dbReference type="EMBL" id="PKUN01000014">
    <property type="protein sequence ID" value="PLX61499.1"/>
    <property type="molecule type" value="Genomic_DNA"/>
</dbReference>
<dbReference type="Pfam" id="PF12019">
    <property type="entry name" value="GspH"/>
    <property type="match status" value="1"/>
</dbReference>
<sequence length="211" mass="22681">MPFIGKHHHSVFSGWHACLVLFKRMDMKRNHIQGFSLIELMITLVVAAIVLTLAVPSLSDVVTRNRVTAEINSLIATLNEGRSEAIKRGRTVSLCGDTACGGTWSNGWILFEDTDNDGTLDAGETPIKISNGFTSGSDTLTYTATNTYVQFKSDGFALQTGTFKLCESGGAAKYARAAYISPTGRVRLSSDSNGNGIHDDGQTTPNELSCP</sequence>
<dbReference type="GO" id="GO:0015628">
    <property type="term" value="P:protein secretion by the type II secretion system"/>
    <property type="evidence" value="ECO:0007669"/>
    <property type="project" value="InterPro"/>
</dbReference>
<evidence type="ECO:0000313" key="14">
    <source>
        <dbReference type="EMBL" id="PLX61499.1"/>
    </source>
</evidence>
<evidence type="ECO:0000259" key="13">
    <source>
        <dbReference type="Pfam" id="PF12019"/>
    </source>
</evidence>
<comment type="caution">
    <text evidence="14">The sequence shown here is derived from an EMBL/GenBank/DDBJ whole genome shotgun (WGS) entry which is preliminary data.</text>
</comment>
<keyword evidence="8 12" id="KW-0472">Membrane</keyword>
<dbReference type="NCBIfam" id="TIGR02532">
    <property type="entry name" value="IV_pilin_GFxxxE"/>
    <property type="match status" value="1"/>
</dbReference>
<keyword evidence="7 12" id="KW-1133">Transmembrane helix</keyword>
<gene>
    <name evidence="14" type="ORF">C0630_10025</name>
</gene>
<evidence type="ECO:0000256" key="5">
    <source>
        <dbReference type="ARBA" id="ARBA00022519"/>
    </source>
</evidence>
<dbReference type="PROSITE" id="PS00409">
    <property type="entry name" value="PROKAR_NTER_METHYL"/>
    <property type="match status" value="1"/>
</dbReference>
<comment type="subcellular location">
    <subcellularLocation>
        <location evidence="1">Cell inner membrane</location>
        <topology evidence="1">Single-pass membrane protein</topology>
    </subcellularLocation>
</comment>
<dbReference type="InterPro" id="IPR012902">
    <property type="entry name" value="N_methyl_site"/>
</dbReference>
<dbReference type="Gene3D" id="3.55.40.10">
    <property type="entry name" value="minor pseudopilin epsh domain"/>
    <property type="match status" value="1"/>
</dbReference>
<accession>A0A2N6CW57</accession>
<comment type="similarity">
    <text evidence="9">Belongs to the GSP H family.</text>
</comment>
<feature type="compositionally biased region" description="Polar residues" evidence="11">
    <location>
        <begin position="202"/>
        <end position="211"/>
    </location>
</feature>
<evidence type="ECO:0000256" key="9">
    <source>
        <dbReference type="ARBA" id="ARBA00025772"/>
    </source>
</evidence>
<dbReference type="InterPro" id="IPR022346">
    <property type="entry name" value="T2SS_GspH"/>
</dbReference>
<evidence type="ECO:0000256" key="4">
    <source>
        <dbReference type="ARBA" id="ARBA00022481"/>
    </source>
</evidence>
<evidence type="ECO:0000256" key="8">
    <source>
        <dbReference type="ARBA" id="ARBA00023136"/>
    </source>
</evidence>
<organism evidence="14 15">
    <name type="scientific">Sedimenticola selenatireducens</name>
    <dbReference type="NCBI Taxonomy" id="191960"/>
    <lineage>
        <taxon>Bacteria</taxon>
        <taxon>Pseudomonadati</taxon>
        <taxon>Pseudomonadota</taxon>
        <taxon>Gammaproteobacteria</taxon>
        <taxon>Chromatiales</taxon>
        <taxon>Sedimenticolaceae</taxon>
        <taxon>Sedimenticola</taxon>
    </lineage>
</organism>
<feature type="transmembrane region" description="Helical" evidence="12">
    <location>
        <begin position="34"/>
        <end position="55"/>
    </location>
</feature>
<name>A0A2N6CW57_9GAMM</name>
<protein>
    <recommendedName>
        <fullName evidence="2">Type II secretion system protein H</fullName>
    </recommendedName>
    <alternativeName>
        <fullName evidence="10">General secretion pathway protein H</fullName>
    </alternativeName>
</protein>
<keyword evidence="6 12" id="KW-0812">Transmembrane</keyword>
<evidence type="ECO:0000256" key="11">
    <source>
        <dbReference type="SAM" id="MobiDB-lite"/>
    </source>
</evidence>
<dbReference type="GO" id="GO:0005886">
    <property type="term" value="C:plasma membrane"/>
    <property type="evidence" value="ECO:0007669"/>
    <property type="project" value="UniProtKB-SubCell"/>
</dbReference>
<evidence type="ECO:0000313" key="15">
    <source>
        <dbReference type="Proteomes" id="UP000235015"/>
    </source>
</evidence>
<dbReference type="Pfam" id="PF07963">
    <property type="entry name" value="N_methyl"/>
    <property type="match status" value="1"/>
</dbReference>
<evidence type="ECO:0000256" key="1">
    <source>
        <dbReference type="ARBA" id="ARBA00004377"/>
    </source>
</evidence>
<evidence type="ECO:0000256" key="10">
    <source>
        <dbReference type="ARBA" id="ARBA00030775"/>
    </source>
</evidence>
<evidence type="ECO:0000256" key="12">
    <source>
        <dbReference type="SAM" id="Phobius"/>
    </source>
</evidence>
<reference evidence="14 15" key="1">
    <citation type="submission" date="2017-11" db="EMBL/GenBank/DDBJ databases">
        <title>Genome-resolved metagenomics identifies genetic mobility, metabolic interactions, and unexpected diversity in perchlorate-reducing communities.</title>
        <authorList>
            <person name="Barnum T.P."/>
            <person name="Figueroa I.A."/>
            <person name="Carlstrom C.I."/>
            <person name="Lucas L.N."/>
            <person name="Engelbrektson A.L."/>
            <person name="Coates J.D."/>
        </authorList>
    </citation>
    <scope>NUCLEOTIDE SEQUENCE [LARGE SCALE GENOMIC DNA]</scope>
    <source>
        <strain evidence="14">BM301</strain>
    </source>
</reference>
<evidence type="ECO:0000256" key="7">
    <source>
        <dbReference type="ARBA" id="ARBA00022989"/>
    </source>
</evidence>
<keyword evidence="4" id="KW-0488">Methylation</keyword>
<dbReference type="InterPro" id="IPR045584">
    <property type="entry name" value="Pilin-like"/>
</dbReference>
<feature type="region of interest" description="Disordered" evidence="11">
    <location>
        <begin position="189"/>
        <end position="211"/>
    </location>
</feature>
<feature type="domain" description="General secretion pathway GspH" evidence="13">
    <location>
        <begin position="71"/>
        <end position="184"/>
    </location>
</feature>
<dbReference type="GO" id="GO:0015627">
    <property type="term" value="C:type II protein secretion system complex"/>
    <property type="evidence" value="ECO:0007669"/>
    <property type="project" value="InterPro"/>
</dbReference>
<proteinExistence type="inferred from homology"/>
<dbReference type="AlphaFoldDB" id="A0A2N6CW57"/>
<keyword evidence="5" id="KW-0997">Cell inner membrane</keyword>
<evidence type="ECO:0000256" key="3">
    <source>
        <dbReference type="ARBA" id="ARBA00022475"/>
    </source>
</evidence>
<evidence type="ECO:0000256" key="6">
    <source>
        <dbReference type="ARBA" id="ARBA00022692"/>
    </source>
</evidence>
<evidence type="ECO:0000256" key="2">
    <source>
        <dbReference type="ARBA" id="ARBA00021549"/>
    </source>
</evidence>
<dbReference type="SUPFAM" id="SSF54523">
    <property type="entry name" value="Pili subunits"/>
    <property type="match status" value="1"/>
</dbReference>
<keyword evidence="3" id="KW-1003">Cell membrane</keyword>